<evidence type="ECO:0000256" key="9">
    <source>
        <dbReference type="ARBA" id="ARBA00022741"/>
    </source>
</evidence>
<keyword evidence="10 13" id="KW-0067">ATP-binding</keyword>
<comment type="function">
    <text evidence="13">Required for the formation of a threonylcarbamoyl group on adenosine at position 37 (t(6)A37) in tRNAs that read codons beginning with adenine.</text>
</comment>
<evidence type="ECO:0000259" key="14">
    <source>
        <dbReference type="PROSITE" id="PS51163"/>
    </source>
</evidence>
<evidence type="ECO:0000256" key="8">
    <source>
        <dbReference type="ARBA" id="ARBA00022695"/>
    </source>
</evidence>
<dbReference type="SUPFAM" id="SSF55821">
    <property type="entry name" value="YrdC/RibB"/>
    <property type="match status" value="1"/>
</dbReference>
<evidence type="ECO:0000256" key="4">
    <source>
        <dbReference type="ARBA" id="ARBA00015492"/>
    </source>
</evidence>
<keyword evidence="5 13" id="KW-0963">Cytoplasm</keyword>
<reference evidence="15 16" key="1">
    <citation type="submission" date="2021-03" db="EMBL/GenBank/DDBJ databases">
        <title>Genomic and phenotypic characterization of Chloracidobacterium isolates provides evidence for multiple species.</title>
        <authorList>
            <person name="Saini M.K."/>
            <person name="Costas A.M.G."/>
            <person name="Tank M."/>
            <person name="Bryant D.A."/>
        </authorList>
    </citation>
    <scope>NUCLEOTIDE SEQUENCE [LARGE SCALE GENOMIC DNA]</scope>
    <source>
        <strain evidence="15 16">N</strain>
    </source>
</reference>
<dbReference type="EC" id="2.7.7.87" evidence="3 13"/>
<comment type="catalytic activity">
    <reaction evidence="12 13">
        <text>L-threonine + hydrogencarbonate + ATP = L-threonylcarbamoyladenylate + diphosphate + H2O</text>
        <dbReference type="Rhea" id="RHEA:36407"/>
        <dbReference type="ChEBI" id="CHEBI:15377"/>
        <dbReference type="ChEBI" id="CHEBI:17544"/>
        <dbReference type="ChEBI" id="CHEBI:30616"/>
        <dbReference type="ChEBI" id="CHEBI:33019"/>
        <dbReference type="ChEBI" id="CHEBI:57926"/>
        <dbReference type="ChEBI" id="CHEBI:73682"/>
        <dbReference type="EC" id="2.7.7.87"/>
    </reaction>
</comment>
<dbReference type="Proteomes" id="UP000677668">
    <property type="component" value="Chromosome 1"/>
</dbReference>
<evidence type="ECO:0000256" key="12">
    <source>
        <dbReference type="ARBA" id="ARBA00048366"/>
    </source>
</evidence>
<sequence length="341" mass="36393">MKATRTPVLTERILCHPESPEPESIARAAALLRRGELVAFPTETVYGLGALAFDAEAVAKVFSAKGRPSNNPLIVHIAGRDWLEWVAVAIPPVAHRLVETFFPGPLTLILHKHERIPPVVTAGGATVGVRWPAHPVAQALIRAVGAPLAAPSANRFTEVSPTTADHVLKSLDGRIAAVLDGGPCPVGIESAVLDVTTTPPTLWRAGILSQAELEAVAGQPFQRPQPGAVVASPGQFPRHYAPRAHVELVPSGDVPNIEHRLARWLAQGQRPAALVISEITPPAGARRLRLPAQPEAYAHRLYAALHELDAQGVEVIVIEQVPADPAWDGLRDRLHRAAGKP</sequence>
<dbReference type="NCBIfam" id="TIGR00057">
    <property type="entry name" value="L-threonylcarbamoyladenylate synthase"/>
    <property type="match status" value="1"/>
</dbReference>
<dbReference type="InterPro" id="IPR017945">
    <property type="entry name" value="DHBP_synth_RibB-like_a/b_dom"/>
</dbReference>
<dbReference type="InterPro" id="IPR050156">
    <property type="entry name" value="TC-AMP_synthase_SUA5"/>
</dbReference>
<keyword evidence="8 13" id="KW-0548">Nucleotidyltransferase</keyword>
<dbReference type="Gene3D" id="3.90.870.10">
    <property type="entry name" value="DHBP synthase"/>
    <property type="match status" value="1"/>
</dbReference>
<dbReference type="RefSeq" id="WP_211422634.1">
    <property type="nucleotide sequence ID" value="NZ_CP072642.1"/>
</dbReference>
<keyword evidence="16" id="KW-1185">Reference proteome</keyword>
<dbReference type="InterPro" id="IPR005145">
    <property type="entry name" value="Sua5_C"/>
</dbReference>
<evidence type="ECO:0000313" key="16">
    <source>
        <dbReference type="Proteomes" id="UP000677668"/>
    </source>
</evidence>
<dbReference type="InterPro" id="IPR010923">
    <property type="entry name" value="T(6)A37_SUA5"/>
</dbReference>
<keyword evidence="7 13" id="KW-0819">tRNA processing</keyword>
<evidence type="ECO:0000256" key="11">
    <source>
        <dbReference type="ARBA" id="ARBA00029774"/>
    </source>
</evidence>
<evidence type="ECO:0000256" key="10">
    <source>
        <dbReference type="ARBA" id="ARBA00022840"/>
    </source>
</evidence>
<gene>
    <name evidence="15" type="ORF">J8C05_02480</name>
</gene>
<dbReference type="Pfam" id="PF03481">
    <property type="entry name" value="Sua5_C"/>
    <property type="match status" value="1"/>
</dbReference>
<dbReference type="PANTHER" id="PTHR17490">
    <property type="entry name" value="SUA5"/>
    <property type="match status" value="1"/>
</dbReference>
<dbReference type="Gene3D" id="3.40.50.11030">
    <property type="entry name" value="Threonylcarbamoyl-AMP synthase, C-terminal domain"/>
    <property type="match status" value="1"/>
</dbReference>
<evidence type="ECO:0000256" key="5">
    <source>
        <dbReference type="ARBA" id="ARBA00022490"/>
    </source>
</evidence>
<evidence type="ECO:0000256" key="2">
    <source>
        <dbReference type="ARBA" id="ARBA00007663"/>
    </source>
</evidence>
<evidence type="ECO:0000256" key="6">
    <source>
        <dbReference type="ARBA" id="ARBA00022679"/>
    </source>
</evidence>
<dbReference type="InterPro" id="IPR006070">
    <property type="entry name" value="Sua5-like_dom"/>
</dbReference>
<evidence type="ECO:0000256" key="3">
    <source>
        <dbReference type="ARBA" id="ARBA00012584"/>
    </source>
</evidence>
<proteinExistence type="inferred from homology"/>
<accession>A0ABX8B025</accession>
<evidence type="ECO:0000256" key="1">
    <source>
        <dbReference type="ARBA" id="ARBA00004496"/>
    </source>
</evidence>
<evidence type="ECO:0000256" key="13">
    <source>
        <dbReference type="PIRNR" id="PIRNR004930"/>
    </source>
</evidence>
<dbReference type="PANTHER" id="PTHR17490:SF16">
    <property type="entry name" value="THREONYLCARBAMOYL-AMP SYNTHASE"/>
    <property type="match status" value="1"/>
</dbReference>
<protein>
    <recommendedName>
        <fullName evidence="4 13">Threonylcarbamoyl-AMP synthase</fullName>
        <shortName evidence="13">TC-AMP synthase</shortName>
        <ecNumber evidence="3 13">2.7.7.87</ecNumber>
    </recommendedName>
    <alternativeName>
        <fullName evidence="11 13">L-threonylcarbamoyladenylate synthase</fullName>
    </alternativeName>
</protein>
<dbReference type="InterPro" id="IPR038385">
    <property type="entry name" value="Sua5/YwlC_C"/>
</dbReference>
<evidence type="ECO:0000313" key="15">
    <source>
        <dbReference type="EMBL" id="QUV94333.1"/>
    </source>
</evidence>
<feature type="domain" description="YrdC-like" evidence="14">
    <location>
        <begin position="22"/>
        <end position="208"/>
    </location>
</feature>
<evidence type="ECO:0000256" key="7">
    <source>
        <dbReference type="ARBA" id="ARBA00022694"/>
    </source>
</evidence>
<dbReference type="PROSITE" id="PS51163">
    <property type="entry name" value="YRDC"/>
    <property type="match status" value="1"/>
</dbReference>
<keyword evidence="9 13" id="KW-0547">Nucleotide-binding</keyword>
<dbReference type="Pfam" id="PF01300">
    <property type="entry name" value="Sua5_yciO_yrdC"/>
    <property type="match status" value="1"/>
</dbReference>
<comment type="subcellular location">
    <subcellularLocation>
        <location evidence="1 13">Cytoplasm</location>
    </subcellularLocation>
</comment>
<name>A0ABX8B025_9BACT</name>
<dbReference type="EMBL" id="CP072642">
    <property type="protein sequence ID" value="QUV94333.1"/>
    <property type="molecule type" value="Genomic_DNA"/>
</dbReference>
<organism evidence="15 16">
    <name type="scientific">Chloracidobacterium sp. N</name>
    <dbReference type="NCBI Taxonomy" id="2821540"/>
    <lineage>
        <taxon>Bacteria</taxon>
        <taxon>Pseudomonadati</taxon>
        <taxon>Acidobacteriota</taxon>
        <taxon>Terriglobia</taxon>
        <taxon>Terriglobales</taxon>
        <taxon>Acidobacteriaceae</taxon>
        <taxon>Chloracidobacterium</taxon>
        <taxon>Chloracidobacterium aggregatum</taxon>
    </lineage>
</organism>
<keyword evidence="6 13" id="KW-0808">Transferase</keyword>
<comment type="similarity">
    <text evidence="2 13">Belongs to the SUA5 family.</text>
</comment>
<dbReference type="PIRSF" id="PIRSF004930">
    <property type="entry name" value="Tln_factor_SUA5"/>
    <property type="match status" value="1"/>
</dbReference>